<dbReference type="RefSeq" id="WP_064558722.1">
    <property type="nucleotide sequence ID" value="NZ_LXER01000017.1"/>
</dbReference>
<comment type="caution">
    <text evidence="9">The sequence shown here is derived from an EMBL/GenBank/DDBJ whole genome shotgun (WGS) entry which is preliminary data.</text>
</comment>
<dbReference type="GO" id="GO:0030246">
    <property type="term" value="F:carbohydrate binding"/>
    <property type="evidence" value="ECO:0007669"/>
    <property type="project" value="InterPro"/>
</dbReference>
<dbReference type="InterPro" id="IPR005194">
    <property type="entry name" value="Glyco_hydro_65_C"/>
</dbReference>
<evidence type="ECO:0000256" key="1">
    <source>
        <dbReference type="ARBA" id="ARBA00006768"/>
    </source>
</evidence>
<dbReference type="InterPro" id="IPR011013">
    <property type="entry name" value="Gal_mutarotase_sf_dom"/>
</dbReference>
<dbReference type="GO" id="GO:0047656">
    <property type="term" value="F:alpha,alpha-trehalose phosphorylase activity"/>
    <property type="evidence" value="ECO:0007669"/>
    <property type="project" value="UniProtKB-EC"/>
</dbReference>
<dbReference type="SUPFAM" id="SSF48208">
    <property type="entry name" value="Six-hairpin glycosidases"/>
    <property type="match status" value="1"/>
</dbReference>
<dbReference type="GO" id="GO:0005975">
    <property type="term" value="P:carbohydrate metabolic process"/>
    <property type="evidence" value="ECO:0007669"/>
    <property type="project" value="InterPro"/>
</dbReference>
<dbReference type="EC" id="2.4.1.8" evidence="9"/>
<dbReference type="PATRIC" id="fig|1354251.4.peg.1693"/>
<dbReference type="InterPro" id="IPR017045">
    <property type="entry name" value="Malt_Pase/Glycosyl_Hdrlase"/>
</dbReference>
<feature type="domain" description="Glycoside hydrolase family 65 C-terminal" evidence="7">
    <location>
        <begin position="675"/>
        <end position="732"/>
    </location>
</feature>
<dbReference type="GO" id="GO:0004553">
    <property type="term" value="F:hydrolase activity, hydrolyzing O-glycosyl compounds"/>
    <property type="evidence" value="ECO:0007669"/>
    <property type="project" value="TreeGrafter"/>
</dbReference>
<dbReference type="EC" id="2.4.1.64" evidence="9"/>
<dbReference type="GO" id="GO:0050082">
    <property type="term" value="F:maltose phosphorylase activity"/>
    <property type="evidence" value="ECO:0007669"/>
    <property type="project" value="UniProtKB-EC"/>
</dbReference>
<dbReference type="AlphaFoldDB" id="A0A1B7IPT9"/>
<proteinExistence type="inferred from homology"/>
<evidence type="ECO:0000256" key="4">
    <source>
        <dbReference type="PIRSR" id="PIRSR036289-50"/>
    </source>
</evidence>
<evidence type="ECO:0000313" key="9">
    <source>
        <dbReference type="EMBL" id="OAT31749.1"/>
    </source>
</evidence>
<dbReference type="PANTHER" id="PTHR11051">
    <property type="entry name" value="GLYCOSYL HYDROLASE-RELATED"/>
    <property type="match status" value="1"/>
</dbReference>
<dbReference type="SUPFAM" id="SSF74650">
    <property type="entry name" value="Galactose mutarotase-like"/>
    <property type="match status" value="1"/>
</dbReference>
<dbReference type="Gene3D" id="1.50.10.10">
    <property type="match status" value="1"/>
</dbReference>
<protein>
    <submittedName>
        <fullName evidence="9">Maltose phosphorylase/trehalose phosphorylase</fullName>
        <ecNumber evidence="9">2.4.1.64</ecNumber>
        <ecNumber evidence="9">2.4.1.8</ecNumber>
    </submittedName>
</protein>
<feature type="active site" description="Proton donor" evidence="4">
    <location>
        <position position="476"/>
    </location>
</feature>
<accession>A0A1B7IPT9</accession>
<comment type="similarity">
    <text evidence="1">Belongs to the glycosyl hydrolase 65 family.</text>
</comment>
<dbReference type="PANTHER" id="PTHR11051:SF8">
    <property type="entry name" value="PROTEIN-GLUCOSYLGALACTOSYLHYDROXYLYSINE GLUCOSIDASE"/>
    <property type="match status" value="1"/>
</dbReference>
<organism evidence="9 10">
    <name type="scientific">Buttiauxella brennerae ATCC 51605</name>
    <dbReference type="NCBI Taxonomy" id="1354251"/>
    <lineage>
        <taxon>Bacteria</taxon>
        <taxon>Pseudomonadati</taxon>
        <taxon>Pseudomonadota</taxon>
        <taxon>Gammaproteobacteria</taxon>
        <taxon>Enterobacterales</taxon>
        <taxon>Enterobacteriaceae</taxon>
        <taxon>Buttiauxella</taxon>
    </lineage>
</organism>
<evidence type="ECO:0000256" key="3">
    <source>
        <dbReference type="ARBA" id="ARBA00022679"/>
    </source>
</evidence>
<evidence type="ECO:0000256" key="2">
    <source>
        <dbReference type="ARBA" id="ARBA00022676"/>
    </source>
</evidence>
<name>A0A1B7IPT9_9ENTR</name>
<feature type="domain" description="Glycoside hydrolase family 65 N-terminal" evidence="8">
    <location>
        <begin position="9"/>
        <end position="241"/>
    </location>
</feature>
<dbReference type="InterPro" id="IPR005196">
    <property type="entry name" value="Glyco_hydro_65_N"/>
</dbReference>
<evidence type="ECO:0000259" key="7">
    <source>
        <dbReference type="Pfam" id="PF03633"/>
    </source>
</evidence>
<evidence type="ECO:0000313" key="10">
    <source>
        <dbReference type="Proteomes" id="UP000078410"/>
    </source>
</evidence>
<dbReference type="Gene3D" id="2.60.420.10">
    <property type="entry name" value="Maltose phosphorylase, domain 3"/>
    <property type="match status" value="1"/>
</dbReference>
<feature type="binding site" evidence="5">
    <location>
        <begin position="576"/>
        <end position="577"/>
    </location>
    <ligand>
        <name>substrate</name>
    </ligand>
</feature>
<sequence>MSTLTRLQEPQFSPHTLNKFATLMTAGNGYLGLRACHEEAYTDQTRGMYLAGFYHRSSPFETTELVNLPDILHMRIELDGEIFTLLAGQIVEYQRELDFATGELRRRVLWRSPNGKRYQIECQRFLSAAQHSLVCSRITITPLDCAATVTISTGIDATQTNSGRQHLDETSVRVFEQRYLQGCYRTLDGSNEVIISSFCALPPESNSSFYAKNRRLTQHCSNTVAKETAFTLVKTSWIASSLDENYRAETCAEHALQNLMQCVERGYEQLLAESAQVWNGYWQRSRMKIESVNEEDQVALDFALYHLFAMTPVHNERCSIAAKGLTGEGYKGHIFWDTEVFLLPFHLMTQPDIARQLLSYRWHNLRGAQTKARENGWQGALFPWESAWTGEEETPEFAAINIRTGLRQKVASALAEHHLVADIAWAVDAYYQVTHDDVFMRERGIALLLETARFWISRAVDVKGRLELHDVIGPDEYTEHIDNNAYTNYLAFHNVERARHYLQKFGLQEPSFTRQADDFLQRLWLPPANEQNLIAQDDTFFSKSSIDLSAYKTQQGTQAILLDYSRAEVNEMQILKQADVVMLTYMLPWRFTPEQLEANLGYYEPRTIHDSSLSKAIHGVIAARGNRVNQAYEFWQQACLIDLGGDAHSCDDGIHAAATGAIWLGAVQGFVGLTVEQGELHLNPQMPAQWQSVAMPFFWQGAQIHLMLTQQHVTISVAQNKPLTLWLGEKQVSILGTQTLLLAEFFAPVTGSGTTEGVAK</sequence>
<dbReference type="InterPro" id="IPR012341">
    <property type="entry name" value="6hp_glycosidase-like_sf"/>
</dbReference>
<reference evidence="9 10" key="1">
    <citation type="submission" date="2016-04" db="EMBL/GenBank/DDBJ databases">
        <title>ATOL: Assembling a taxonomically balanced genome-scale reconstruction of the evolutionary history of the Enterobacteriaceae.</title>
        <authorList>
            <person name="Plunkett G.III."/>
            <person name="Neeno-Eckwall E.C."/>
            <person name="Glasner J.D."/>
            <person name="Perna N.T."/>
        </authorList>
    </citation>
    <scope>NUCLEOTIDE SEQUENCE [LARGE SCALE GENOMIC DNA]</scope>
    <source>
        <strain evidence="9 10">ATCC 51605</strain>
    </source>
</reference>
<evidence type="ECO:0000256" key="5">
    <source>
        <dbReference type="PIRSR" id="PIRSR036289-51"/>
    </source>
</evidence>
<gene>
    <name evidence="9" type="ORF">M975_1639</name>
</gene>
<dbReference type="InterPro" id="IPR037018">
    <property type="entry name" value="GH65_N"/>
</dbReference>
<evidence type="ECO:0000259" key="8">
    <source>
        <dbReference type="Pfam" id="PF03636"/>
    </source>
</evidence>
<keyword evidence="10" id="KW-1185">Reference proteome</keyword>
<keyword evidence="3 9" id="KW-0808">Transferase</keyword>
<dbReference type="PIRSF" id="PIRSF036289">
    <property type="entry name" value="Glycosyl_hydrolase_malt_phosph"/>
    <property type="match status" value="1"/>
</dbReference>
<dbReference type="EMBL" id="LXER01000017">
    <property type="protein sequence ID" value="OAT31749.1"/>
    <property type="molecule type" value="Genomic_DNA"/>
</dbReference>
<dbReference type="Pfam" id="PF03636">
    <property type="entry name" value="Glyco_hydro_65N"/>
    <property type="match status" value="1"/>
</dbReference>
<dbReference type="Pfam" id="PF03632">
    <property type="entry name" value="Glyco_hydro_65m"/>
    <property type="match status" value="1"/>
</dbReference>
<dbReference type="OrthoDB" id="9816160at2"/>
<dbReference type="Gene3D" id="2.70.98.40">
    <property type="entry name" value="Glycoside hydrolase, family 65, N-terminal domain"/>
    <property type="match status" value="1"/>
</dbReference>
<keyword evidence="2 9" id="KW-0328">Glycosyltransferase</keyword>
<feature type="domain" description="Glycoside hydrolase family 65 central catalytic" evidence="6">
    <location>
        <begin position="301"/>
        <end position="663"/>
    </location>
</feature>
<dbReference type="InterPro" id="IPR005195">
    <property type="entry name" value="Glyco_hydro_65_M"/>
</dbReference>
<feature type="binding site" evidence="5">
    <location>
        <begin position="336"/>
        <end position="337"/>
    </location>
    <ligand>
        <name>substrate</name>
    </ligand>
</feature>
<evidence type="ECO:0000259" key="6">
    <source>
        <dbReference type="Pfam" id="PF03632"/>
    </source>
</evidence>
<dbReference type="InterPro" id="IPR008928">
    <property type="entry name" value="6-hairpin_glycosidase_sf"/>
</dbReference>
<dbReference type="Proteomes" id="UP000078410">
    <property type="component" value="Unassembled WGS sequence"/>
</dbReference>
<dbReference type="Pfam" id="PF03633">
    <property type="entry name" value="Glyco_hydro_65C"/>
    <property type="match status" value="1"/>
</dbReference>